<name>A0A1J8QJT0_9AGAM</name>
<keyword evidence="3" id="KW-0489">Methyltransferase</keyword>
<dbReference type="GO" id="GO:0032259">
    <property type="term" value="P:methylation"/>
    <property type="evidence" value="ECO:0007669"/>
    <property type="project" value="UniProtKB-KW"/>
</dbReference>
<keyword evidence="6" id="KW-0256">Endoplasmic reticulum</keyword>
<dbReference type="AlphaFoldDB" id="A0A1J8QJT0"/>
<keyword evidence="3" id="KW-0808">Transferase</keyword>
<feature type="chain" id="PRO_5012656363" description="Protein-S-isoprenylcysteine O-methyltransferase" evidence="13">
    <location>
        <begin position="17"/>
        <end position="232"/>
    </location>
</feature>
<dbReference type="GO" id="GO:0006656">
    <property type="term" value="P:phosphatidylcholine biosynthetic process"/>
    <property type="evidence" value="ECO:0007669"/>
    <property type="project" value="UniProtKB-UniPathway"/>
</dbReference>
<keyword evidence="9 12" id="KW-0472">Membrane</keyword>
<dbReference type="OrthoDB" id="422086at2759"/>
<dbReference type="Gene3D" id="1.20.120.1630">
    <property type="match status" value="1"/>
</dbReference>
<protein>
    <recommendedName>
        <fullName evidence="16">Protein-S-isoprenylcysteine O-methyltransferase</fullName>
    </recommendedName>
</protein>
<keyword evidence="5 12" id="KW-0812">Transmembrane</keyword>
<evidence type="ECO:0000256" key="6">
    <source>
        <dbReference type="ARBA" id="ARBA00022824"/>
    </source>
</evidence>
<dbReference type="PANTHER" id="PTHR12714:SF9">
    <property type="entry name" value="PROTEIN-S-ISOPRENYLCYSTEINE O-METHYLTRANSFERASE"/>
    <property type="match status" value="1"/>
</dbReference>
<keyword evidence="10" id="KW-0594">Phospholipid biosynthesis</keyword>
<evidence type="ECO:0000256" key="12">
    <source>
        <dbReference type="SAM" id="Phobius"/>
    </source>
</evidence>
<organism evidence="14 15">
    <name type="scientific">Rhizopogon vesiculosus</name>
    <dbReference type="NCBI Taxonomy" id="180088"/>
    <lineage>
        <taxon>Eukaryota</taxon>
        <taxon>Fungi</taxon>
        <taxon>Dikarya</taxon>
        <taxon>Basidiomycota</taxon>
        <taxon>Agaricomycotina</taxon>
        <taxon>Agaricomycetes</taxon>
        <taxon>Agaricomycetidae</taxon>
        <taxon>Boletales</taxon>
        <taxon>Suillineae</taxon>
        <taxon>Rhizopogonaceae</taxon>
        <taxon>Rhizopogon</taxon>
    </lineage>
</organism>
<dbReference type="Pfam" id="PF04191">
    <property type="entry name" value="PEMT"/>
    <property type="match status" value="1"/>
</dbReference>
<reference evidence="14 15" key="1">
    <citation type="submission" date="2016-03" db="EMBL/GenBank/DDBJ databases">
        <title>Comparative genomics of the ectomycorrhizal sister species Rhizopogon vinicolor and Rhizopogon vesiculosus (Basidiomycota: Boletales) reveals a divergence of the mating type B locus.</title>
        <authorList>
            <person name="Mujic A.B."/>
            <person name="Kuo A."/>
            <person name="Tritt A."/>
            <person name="Lipzen A."/>
            <person name="Chen C."/>
            <person name="Johnson J."/>
            <person name="Sharma A."/>
            <person name="Barry K."/>
            <person name="Grigoriev I.V."/>
            <person name="Spatafora J.W."/>
        </authorList>
    </citation>
    <scope>NUCLEOTIDE SEQUENCE [LARGE SCALE GENOMIC DNA]</scope>
    <source>
        <strain evidence="14 15">AM-OR11-056</strain>
    </source>
</reference>
<feature type="transmembrane region" description="Helical" evidence="12">
    <location>
        <begin position="94"/>
        <end position="112"/>
    </location>
</feature>
<evidence type="ECO:0000256" key="5">
    <source>
        <dbReference type="ARBA" id="ARBA00022692"/>
    </source>
</evidence>
<dbReference type="InterPro" id="IPR007318">
    <property type="entry name" value="Phopholipid_MeTrfase"/>
</dbReference>
<evidence type="ECO:0000256" key="11">
    <source>
        <dbReference type="ARBA" id="ARBA00023264"/>
    </source>
</evidence>
<dbReference type="GO" id="GO:0008168">
    <property type="term" value="F:methyltransferase activity"/>
    <property type="evidence" value="ECO:0007669"/>
    <property type="project" value="UniProtKB-KW"/>
</dbReference>
<keyword evidence="7 12" id="KW-1133">Transmembrane helix</keyword>
<comment type="subcellular location">
    <subcellularLocation>
        <location evidence="1">Endomembrane system</location>
        <topology evidence="1">Multi-pass membrane protein</topology>
    </subcellularLocation>
</comment>
<keyword evidence="13" id="KW-0732">Signal</keyword>
<evidence type="ECO:0008006" key="16">
    <source>
        <dbReference type="Google" id="ProtNLM"/>
    </source>
</evidence>
<keyword evidence="15" id="KW-1185">Reference proteome</keyword>
<comment type="caution">
    <text evidence="14">The sequence shown here is derived from an EMBL/GenBank/DDBJ whole genome shotgun (WGS) entry which is preliminary data.</text>
</comment>
<evidence type="ECO:0000256" key="9">
    <source>
        <dbReference type="ARBA" id="ARBA00023136"/>
    </source>
</evidence>
<dbReference type="Proteomes" id="UP000183567">
    <property type="component" value="Unassembled WGS sequence"/>
</dbReference>
<evidence type="ECO:0000313" key="15">
    <source>
        <dbReference type="Proteomes" id="UP000183567"/>
    </source>
</evidence>
<dbReference type="EMBL" id="LVVM01004050">
    <property type="protein sequence ID" value="OJA13680.1"/>
    <property type="molecule type" value="Genomic_DNA"/>
</dbReference>
<evidence type="ECO:0000256" key="2">
    <source>
        <dbReference type="ARBA" id="ARBA00022516"/>
    </source>
</evidence>
<sequence>MSLLVRSSLVLVQALCNQIACTPPNKTPQKGRYHTESILQLAPLMFKIHTTLLWLSAVYEVLSTFAHFSGLSSSSALPSHLDSAFCPAHRTQNLLTPIFLLGVALVALGMFIRVRCFHELGQFFTFDLTIHPEHKLVTSGFYRYVRHPSYTGSLCLVTGITLSHLTPGSWALECGVLGPISSGLLWAAWWIWSMTVCVSRAYAEDDQLRKLFTSEWDAYAAEVDFWFVPGLL</sequence>
<dbReference type="GO" id="GO:0012505">
    <property type="term" value="C:endomembrane system"/>
    <property type="evidence" value="ECO:0007669"/>
    <property type="project" value="UniProtKB-SubCell"/>
</dbReference>
<evidence type="ECO:0000256" key="3">
    <source>
        <dbReference type="ARBA" id="ARBA00022603"/>
    </source>
</evidence>
<dbReference type="UniPathway" id="UPA00753"/>
<accession>A0A1J8QJT0</accession>
<evidence type="ECO:0000256" key="7">
    <source>
        <dbReference type="ARBA" id="ARBA00022989"/>
    </source>
</evidence>
<keyword evidence="8" id="KW-0443">Lipid metabolism</keyword>
<gene>
    <name evidence="14" type="ORF">AZE42_05522</name>
</gene>
<evidence type="ECO:0000313" key="14">
    <source>
        <dbReference type="EMBL" id="OJA13680.1"/>
    </source>
</evidence>
<evidence type="ECO:0000256" key="13">
    <source>
        <dbReference type="SAM" id="SignalP"/>
    </source>
</evidence>
<evidence type="ECO:0000256" key="1">
    <source>
        <dbReference type="ARBA" id="ARBA00004127"/>
    </source>
</evidence>
<dbReference type="PANTHER" id="PTHR12714">
    <property type="entry name" value="PROTEIN-S ISOPRENYLCYSTEINE O-METHYLTRANSFERASE"/>
    <property type="match status" value="1"/>
</dbReference>
<keyword evidence="11" id="KW-1208">Phospholipid metabolism</keyword>
<feature type="signal peptide" evidence="13">
    <location>
        <begin position="1"/>
        <end position="16"/>
    </location>
</feature>
<evidence type="ECO:0000256" key="4">
    <source>
        <dbReference type="ARBA" id="ARBA00022691"/>
    </source>
</evidence>
<keyword evidence="4" id="KW-0949">S-adenosyl-L-methionine</keyword>
<keyword evidence="2" id="KW-0444">Lipid biosynthesis</keyword>
<dbReference type="STRING" id="180088.A0A1J8QJT0"/>
<evidence type="ECO:0000256" key="8">
    <source>
        <dbReference type="ARBA" id="ARBA00023098"/>
    </source>
</evidence>
<proteinExistence type="predicted"/>
<evidence type="ECO:0000256" key="10">
    <source>
        <dbReference type="ARBA" id="ARBA00023209"/>
    </source>
</evidence>